<dbReference type="Pfam" id="PF04016">
    <property type="entry name" value="DUF364"/>
    <property type="match status" value="1"/>
</dbReference>
<dbReference type="Proteomes" id="UP000095094">
    <property type="component" value="Unassembled WGS sequence"/>
</dbReference>
<accession>A0A1E5GIF4</accession>
<dbReference type="Gene3D" id="3.30.390.100">
    <property type="match status" value="1"/>
</dbReference>
<organism evidence="3 4">
    <name type="scientific">Enterococcus termitis</name>
    <dbReference type="NCBI Taxonomy" id="332950"/>
    <lineage>
        <taxon>Bacteria</taxon>
        <taxon>Bacillati</taxon>
        <taxon>Bacillota</taxon>
        <taxon>Bacilli</taxon>
        <taxon>Lactobacillales</taxon>
        <taxon>Enterococcaceae</taxon>
        <taxon>Enterococcus</taxon>
    </lineage>
</organism>
<evidence type="ECO:0000313" key="4">
    <source>
        <dbReference type="Proteomes" id="UP000095094"/>
    </source>
</evidence>
<reference evidence="4" key="1">
    <citation type="submission" date="2016-09" db="EMBL/GenBank/DDBJ databases">
        <authorList>
            <person name="Gulvik C.A."/>
        </authorList>
    </citation>
    <scope>NUCLEOTIDE SEQUENCE [LARGE SCALE GENOMIC DNA]</scope>
    <source>
        <strain evidence="4">LMG 8895</strain>
    </source>
</reference>
<name>A0A1E5GIF4_9ENTE</name>
<dbReference type="EMBL" id="MIJY01000034">
    <property type="protein sequence ID" value="OEG12375.1"/>
    <property type="molecule type" value="Genomic_DNA"/>
</dbReference>
<comment type="caution">
    <text evidence="3">The sequence shown here is derived from an EMBL/GenBank/DDBJ whole genome shotgun (WGS) entry which is preliminary data.</text>
</comment>
<dbReference type="RefSeq" id="WP_069664077.1">
    <property type="nucleotide sequence ID" value="NZ_JBHUJJ010000001.1"/>
</dbReference>
<dbReference type="InterPro" id="IPR007161">
    <property type="entry name" value="DUF364"/>
</dbReference>
<dbReference type="AlphaFoldDB" id="A0A1E5GIF4"/>
<gene>
    <name evidence="3" type="ORF">BCR25_07500</name>
</gene>
<dbReference type="Gene3D" id="3.40.50.11590">
    <property type="match status" value="1"/>
</dbReference>
<sequence>MWKLYDELIEAIPAGIKISDIAQTSRWTFVANNKTIGTAMKFNSSNQPLEQYQSIQLQEAAALIKSWDFQKASFGLATINSFFNEREKVSKNFIPERIHYRDAFDQLLTEPNQKKIGMIGHFPFIDRYPELRKQISIFELEPRKGDYPASACEYLLPQMELVYITGSTLINKTLPRLLELSENATTVLVGSSCPLSVGLFNHGIDTLASTLYEDSLTELQAKKSAGGLPLSKYGHSIMIEKGKGQKI</sequence>
<feature type="domain" description="DUF4213" evidence="2">
    <location>
        <begin position="5"/>
        <end position="82"/>
    </location>
</feature>
<dbReference type="SUPFAM" id="SSF159713">
    <property type="entry name" value="Dhaf3308-like"/>
    <property type="match status" value="1"/>
</dbReference>
<evidence type="ECO:0000313" key="3">
    <source>
        <dbReference type="EMBL" id="OEG12375.1"/>
    </source>
</evidence>
<keyword evidence="4" id="KW-1185">Reference proteome</keyword>
<feature type="domain" description="Putative heavy-metal chelation" evidence="1">
    <location>
        <begin position="102"/>
        <end position="228"/>
    </location>
</feature>
<evidence type="ECO:0000259" key="2">
    <source>
        <dbReference type="Pfam" id="PF13938"/>
    </source>
</evidence>
<evidence type="ECO:0008006" key="5">
    <source>
        <dbReference type="Google" id="ProtNLM"/>
    </source>
</evidence>
<dbReference type="InterPro" id="IPR025251">
    <property type="entry name" value="DUF4213"/>
</dbReference>
<dbReference type="OrthoDB" id="9806942at2"/>
<protein>
    <recommendedName>
        <fullName evidence="5">Heavy-metal chelation domain-containing protein</fullName>
    </recommendedName>
</protein>
<evidence type="ECO:0000259" key="1">
    <source>
        <dbReference type="Pfam" id="PF04016"/>
    </source>
</evidence>
<proteinExistence type="predicted"/>
<dbReference type="Pfam" id="PF13938">
    <property type="entry name" value="DUF4213"/>
    <property type="match status" value="1"/>
</dbReference>